<dbReference type="EMBL" id="LDAU01000179">
    <property type="protein sequence ID" value="KRX01041.1"/>
    <property type="molecule type" value="Genomic_DNA"/>
</dbReference>
<comment type="caution">
    <text evidence="1">The sequence shown here is derived from an EMBL/GenBank/DDBJ whole genome shotgun (WGS) entry which is preliminary data.</text>
</comment>
<dbReference type="InParanoid" id="A0A0V0QFR1"/>
<proteinExistence type="predicted"/>
<dbReference type="Proteomes" id="UP000054937">
    <property type="component" value="Unassembled WGS sequence"/>
</dbReference>
<organism evidence="1 2">
    <name type="scientific">Pseudocohnilembus persalinus</name>
    <name type="common">Ciliate</name>
    <dbReference type="NCBI Taxonomy" id="266149"/>
    <lineage>
        <taxon>Eukaryota</taxon>
        <taxon>Sar</taxon>
        <taxon>Alveolata</taxon>
        <taxon>Ciliophora</taxon>
        <taxon>Intramacronucleata</taxon>
        <taxon>Oligohymenophorea</taxon>
        <taxon>Scuticociliatia</taxon>
        <taxon>Philasterida</taxon>
        <taxon>Pseudocohnilembidae</taxon>
        <taxon>Pseudocohnilembus</taxon>
    </lineage>
</organism>
<sequence>MYTFDQTFKFITKILNQNHGSYLIFLLKFQYQTKYETIINIDNLSKQIELVFPRIRNWDGDSGVDYIKKNQNKINGQIKDLLTQYFNAISIQEKKSSFDSQYYPKIKFDMFE</sequence>
<reference evidence="1 2" key="1">
    <citation type="journal article" date="2015" name="Sci. Rep.">
        <title>Genome of the facultative scuticociliatosis pathogen Pseudocohnilembus persalinus provides insight into its virulence through horizontal gene transfer.</title>
        <authorList>
            <person name="Xiong J."/>
            <person name="Wang G."/>
            <person name="Cheng J."/>
            <person name="Tian M."/>
            <person name="Pan X."/>
            <person name="Warren A."/>
            <person name="Jiang C."/>
            <person name="Yuan D."/>
            <person name="Miao W."/>
        </authorList>
    </citation>
    <scope>NUCLEOTIDE SEQUENCE [LARGE SCALE GENOMIC DNA]</scope>
    <source>
        <strain evidence="1">36N120E</strain>
    </source>
</reference>
<accession>A0A0V0QFR1</accession>
<evidence type="ECO:0000313" key="2">
    <source>
        <dbReference type="Proteomes" id="UP000054937"/>
    </source>
</evidence>
<protein>
    <submittedName>
        <fullName evidence="1">Uncharacterized protein</fullName>
    </submittedName>
</protein>
<keyword evidence="2" id="KW-1185">Reference proteome</keyword>
<name>A0A0V0QFR1_PSEPJ</name>
<dbReference type="AlphaFoldDB" id="A0A0V0QFR1"/>
<gene>
    <name evidence="1" type="ORF">PPERSA_00789</name>
</gene>
<evidence type="ECO:0000313" key="1">
    <source>
        <dbReference type="EMBL" id="KRX01041.1"/>
    </source>
</evidence>